<dbReference type="Proteomes" id="UP001642484">
    <property type="component" value="Unassembled WGS sequence"/>
</dbReference>
<gene>
    <name evidence="5" type="ORF">CCMP2556_LOCUS18651</name>
</gene>
<name>A0ABP0L2A0_9DINO</name>
<feature type="compositionally biased region" description="Basic and acidic residues" evidence="4">
    <location>
        <begin position="534"/>
        <end position="555"/>
    </location>
</feature>
<keyword evidence="2" id="KW-0808">Transferase</keyword>
<accession>A0ABP0L2A0</accession>
<dbReference type="PANTHER" id="PTHR13271">
    <property type="entry name" value="UNCHARACTERIZED PUTATIVE METHYLTRANSFERASE"/>
    <property type="match status" value="1"/>
</dbReference>
<dbReference type="Gene3D" id="3.90.1420.10">
    <property type="entry name" value="Rubisco LSMT, substrate-binding domain"/>
    <property type="match status" value="1"/>
</dbReference>
<feature type="compositionally biased region" description="Low complexity" evidence="4">
    <location>
        <begin position="777"/>
        <end position="793"/>
    </location>
</feature>
<dbReference type="EMBL" id="CAXAMN010010668">
    <property type="protein sequence ID" value="CAK9032349.1"/>
    <property type="molecule type" value="Genomic_DNA"/>
</dbReference>
<keyword evidence="6" id="KW-1185">Reference proteome</keyword>
<evidence type="ECO:0000256" key="1">
    <source>
        <dbReference type="ARBA" id="ARBA00022603"/>
    </source>
</evidence>
<feature type="region of interest" description="Disordered" evidence="4">
    <location>
        <begin position="743"/>
        <end position="813"/>
    </location>
</feature>
<dbReference type="PANTHER" id="PTHR13271:SF123">
    <property type="entry name" value="RIBULOSE-1,5-BISPHOSPHATE CARBOXYLASE_OXYGENASE SMALL SUBUNIT N-METHYLTRANSFERASE I-RELATED"/>
    <property type="match status" value="1"/>
</dbReference>
<dbReference type="SUPFAM" id="SSF81822">
    <property type="entry name" value="RuBisCo LSMT C-terminal, substrate-binding domain"/>
    <property type="match status" value="1"/>
</dbReference>
<feature type="compositionally biased region" description="Acidic residues" evidence="4">
    <location>
        <begin position="764"/>
        <end position="776"/>
    </location>
</feature>
<comment type="caution">
    <text evidence="5">The sequence shown here is derived from an EMBL/GenBank/DDBJ whole genome shotgun (WGS) entry which is preliminary data.</text>
</comment>
<feature type="compositionally biased region" description="Acidic residues" evidence="4">
    <location>
        <begin position="794"/>
        <end position="811"/>
    </location>
</feature>
<dbReference type="Gene3D" id="3.90.1410.10">
    <property type="entry name" value="set domain protein methyltransferase, domain 1"/>
    <property type="match status" value="1"/>
</dbReference>
<keyword evidence="3" id="KW-0949">S-adenosyl-L-methionine</keyword>
<dbReference type="InterPro" id="IPR036464">
    <property type="entry name" value="Rubisco_LSMT_subst-bd_sf"/>
</dbReference>
<evidence type="ECO:0000313" key="5">
    <source>
        <dbReference type="EMBL" id="CAK9032349.1"/>
    </source>
</evidence>
<dbReference type="InterPro" id="IPR046341">
    <property type="entry name" value="SET_dom_sf"/>
</dbReference>
<dbReference type="SUPFAM" id="SSF82199">
    <property type="entry name" value="SET domain"/>
    <property type="match status" value="1"/>
</dbReference>
<keyword evidence="1" id="KW-0489">Methyltransferase</keyword>
<evidence type="ECO:0000313" key="6">
    <source>
        <dbReference type="Proteomes" id="UP001642484"/>
    </source>
</evidence>
<feature type="region of interest" description="Disordered" evidence="4">
    <location>
        <begin position="511"/>
        <end position="593"/>
    </location>
</feature>
<evidence type="ECO:0000256" key="3">
    <source>
        <dbReference type="ARBA" id="ARBA00022691"/>
    </source>
</evidence>
<sequence length="892" mass="100178">MRSPPPWRAAACVALLVWGALRPCLVSLPWWRRSRSSGGRRLAARAGEGLVEVDASSLALWLLEHGEQVHPSARLAFAARGGRGIWSLGALEKGAEVARIPWKLLLTQASAKKALGEEVVSQLQEYPCIALQLIHEKYMLSSKSFWHAYLEMLPSMEEIGASFTWPEEDLKLLDGSLIKNMSRFLREKIEEEYLNIAKNIFPSRQERFPAEVFTKERFLWAYAVLLSRSFRLRFGNDEVIALVPFIDFMNHDPDSKAYVSGSASLPTSLDGSRLVLLKTDRPYGAQEQIFDSYGRRSNDELLLLYGFSLPQNIHNFVEISLLELWAQTDLAPSKKKWLSLQGVDVDEMQSLCLPRGYWPRETMLLMRLLVLSARDVSSEGLKAFSDLGLDKAFDPSVERKALQALKGLCTELLAGCPAAQRRADAEARAAIEAEPSGLGPKERYAIWTRSGEVTVLETNLRRIDRLIEQIPFVFELQEARRRLAFPGLTSETKPKDFDIFFQDGPWRSWAMRHATGGSTSWPKAPATAAAGAPTDRKTLIRHDCIPGRQPTDERSNTSGGWEVRPDSRQNGKVASTTGEVRNRPAPPVPASSWRSVLGIAPSKDRDEAMVRRCAKGCNCIWNGVERRQTLEFVLQSGWLRGVKEAAEKLLVWRPAEKALITPATGKPRRAPERLALPAAPRIFAPRHESSKSKGHWCKSHEMATSGPLHYDFNADDGNCKYITSLCDCDYVEAAAVAVPEWEDDWGEEEASWKDQWQASKWQEEPEEWPQEPEEWPQEAQDWSQQPQDWSQEPQAEESEQWNKDPEEEVEEQALKLKEGGSFRASEDLEVRQAPALSSSLLYHVHAGNMVHVQGQATVLVDGLRRVPIRPRGWVNADLLEAVAGPELGSRGG</sequence>
<feature type="compositionally biased region" description="Low complexity" evidence="4">
    <location>
        <begin position="524"/>
        <end position="533"/>
    </location>
</feature>
<protein>
    <recommendedName>
        <fullName evidence="7">SET domain-containing protein</fullName>
    </recommendedName>
</protein>
<organism evidence="5 6">
    <name type="scientific">Durusdinium trenchii</name>
    <dbReference type="NCBI Taxonomy" id="1381693"/>
    <lineage>
        <taxon>Eukaryota</taxon>
        <taxon>Sar</taxon>
        <taxon>Alveolata</taxon>
        <taxon>Dinophyceae</taxon>
        <taxon>Suessiales</taxon>
        <taxon>Symbiodiniaceae</taxon>
        <taxon>Durusdinium</taxon>
    </lineage>
</organism>
<reference evidence="5 6" key="1">
    <citation type="submission" date="2024-02" db="EMBL/GenBank/DDBJ databases">
        <authorList>
            <person name="Chen Y."/>
            <person name="Shah S."/>
            <person name="Dougan E. K."/>
            <person name="Thang M."/>
            <person name="Chan C."/>
        </authorList>
    </citation>
    <scope>NUCLEOTIDE SEQUENCE [LARGE SCALE GENOMIC DNA]</scope>
</reference>
<evidence type="ECO:0008006" key="7">
    <source>
        <dbReference type="Google" id="ProtNLM"/>
    </source>
</evidence>
<evidence type="ECO:0000256" key="2">
    <source>
        <dbReference type="ARBA" id="ARBA00022679"/>
    </source>
</evidence>
<dbReference type="InterPro" id="IPR050600">
    <property type="entry name" value="SETD3_SETD6_MTase"/>
</dbReference>
<proteinExistence type="predicted"/>
<evidence type="ECO:0000256" key="4">
    <source>
        <dbReference type="SAM" id="MobiDB-lite"/>
    </source>
</evidence>
<feature type="compositionally biased region" description="Polar residues" evidence="4">
    <location>
        <begin position="570"/>
        <end position="579"/>
    </location>
</feature>